<sequence length="337" mass="37125">MAKSDLLKQAIADAKAVKETALANAKLALQEAFAPRLENILSAGLMKELEEDEMDVNMDLDADAEAGMEGEEGMDMGEFPDSVNVGLDFNDDGEYDLTGMLGGEEDADLEASADAGLEAGAEAGMEAGMEAEEDDLNLDEILRELEEPMDGMENEGMYGEGAYNEQEMPAEEPVTDEIDEDINSIIEAILREEEMVDEPMAGAAQVDALQTENEELEKNLEEAYRTVKHLKSVINEVNLLNAKLLYTNKLFRNFDLNEGQKMKVIENFDRAVSTREAKLVFATLAESFNKPTQKRKMVKESAASRAISTTAPSRQTTQILSEGFEMANRWKKLAGLI</sequence>
<protein>
    <submittedName>
        <fullName evidence="2">Uncharacterized protein</fullName>
    </submittedName>
</protein>
<evidence type="ECO:0000256" key="1">
    <source>
        <dbReference type="SAM" id="Coils"/>
    </source>
</evidence>
<accession>A0A6J5NNY0</accession>
<feature type="coiled-coil region" evidence="1">
    <location>
        <begin position="206"/>
        <end position="233"/>
    </location>
</feature>
<keyword evidence="1" id="KW-0175">Coiled coil</keyword>
<evidence type="ECO:0000313" key="2">
    <source>
        <dbReference type="EMBL" id="CAB4160452.1"/>
    </source>
</evidence>
<organism evidence="2">
    <name type="scientific">uncultured Caudovirales phage</name>
    <dbReference type="NCBI Taxonomy" id="2100421"/>
    <lineage>
        <taxon>Viruses</taxon>
        <taxon>Duplodnaviria</taxon>
        <taxon>Heunggongvirae</taxon>
        <taxon>Uroviricota</taxon>
        <taxon>Caudoviricetes</taxon>
        <taxon>Peduoviridae</taxon>
        <taxon>Maltschvirus</taxon>
        <taxon>Maltschvirus maltsch</taxon>
    </lineage>
</organism>
<reference evidence="2" key="1">
    <citation type="submission" date="2020-04" db="EMBL/GenBank/DDBJ databases">
        <authorList>
            <person name="Chiriac C."/>
            <person name="Salcher M."/>
            <person name="Ghai R."/>
            <person name="Kavagutti S V."/>
        </authorList>
    </citation>
    <scope>NUCLEOTIDE SEQUENCE</scope>
</reference>
<proteinExistence type="predicted"/>
<gene>
    <name evidence="2" type="ORF">UFOVP723_191</name>
</gene>
<name>A0A6J5NNY0_9CAUD</name>
<dbReference type="EMBL" id="LR796697">
    <property type="protein sequence ID" value="CAB4160452.1"/>
    <property type="molecule type" value="Genomic_DNA"/>
</dbReference>